<dbReference type="PANTHER" id="PTHR13293:SF6">
    <property type="entry name" value="AKIRIN-RELATED"/>
    <property type="match status" value="1"/>
</dbReference>
<reference evidence="5" key="1">
    <citation type="submission" date="2021-05" db="EMBL/GenBank/DDBJ databases">
        <authorList>
            <person name="Alioto T."/>
            <person name="Alioto T."/>
            <person name="Gomez Garrido J."/>
        </authorList>
    </citation>
    <scope>NUCLEOTIDE SEQUENCE</scope>
</reference>
<sequence length="197" mass="21916">MACATLKRPLEFDPLHSPAPTKRPRCMPMCISPSNSPPRNLSSPPRPSTSSGTMTNPNTPFVSCVAKLTPDVIANGIFEEMKRLHRRKELHLPTASTSCASAPDDHNPLSSALSSSSSSADQSTSTDDRDKPIFTFRQVEYICSKMLSEQEGRLRVEYDAILNDKLKEQFDIFNRFSVDQIDRLAKHNNSQALSYLS</sequence>
<dbReference type="EMBL" id="HBUF01009111">
    <property type="protein sequence ID" value="CAG6607759.1"/>
    <property type="molecule type" value="Transcribed_RNA"/>
</dbReference>
<dbReference type="GO" id="GO:0003712">
    <property type="term" value="F:transcription coregulator activity"/>
    <property type="evidence" value="ECO:0007669"/>
    <property type="project" value="TreeGrafter"/>
</dbReference>
<dbReference type="EMBL" id="HBUF01364413">
    <property type="protein sequence ID" value="CAG6722761.1"/>
    <property type="molecule type" value="Transcribed_RNA"/>
</dbReference>
<dbReference type="EMBL" id="HBUF01009113">
    <property type="protein sequence ID" value="CAG6607761.1"/>
    <property type="molecule type" value="Transcribed_RNA"/>
</dbReference>
<dbReference type="EMBL" id="HBUF01364414">
    <property type="protein sequence ID" value="CAG6722762.1"/>
    <property type="molecule type" value="Transcribed_RNA"/>
</dbReference>
<dbReference type="GO" id="GO:0000785">
    <property type="term" value="C:chromatin"/>
    <property type="evidence" value="ECO:0007669"/>
    <property type="project" value="TreeGrafter"/>
</dbReference>
<organism evidence="5">
    <name type="scientific">Cacopsylla melanoneura</name>
    <dbReference type="NCBI Taxonomy" id="428564"/>
    <lineage>
        <taxon>Eukaryota</taxon>
        <taxon>Metazoa</taxon>
        <taxon>Ecdysozoa</taxon>
        <taxon>Arthropoda</taxon>
        <taxon>Hexapoda</taxon>
        <taxon>Insecta</taxon>
        <taxon>Pterygota</taxon>
        <taxon>Neoptera</taxon>
        <taxon>Paraneoptera</taxon>
        <taxon>Hemiptera</taxon>
        <taxon>Sternorrhyncha</taxon>
        <taxon>Psylloidea</taxon>
        <taxon>Psyllidae</taxon>
        <taxon>Psyllinae</taxon>
        <taxon>Cacopsylla</taxon>
    </lineage>
</organism>
<dbReference type="EMBL" id="HBUF01364415">
    <property type="protein sequence ID" value="CAG6722763.1"/>
    <property type="molecule type" value="Transcribed_RNA"/>
</dbReference>
<proteinExistence type="inferred from homology"/>
<comment type="similarity">
    <text evidence="2">Belongs to the akirin family.</text>
</comment>
<dbReference type="AlphaFoldDB" id="A0A8D8VFR9"/>
<protein>
    <submittedName>
        <fullName evidence="5">Akirin</fullName>
    </submittedName>
</protein>
<feature type="compositionally biased region" description="Low complexity" evidence="4">
    <location>
        <begin position="32"/>
        <end position="51"/>
    </location>
</feature>
<evidence type="ECO:0000313" key="5">
    <source>
        <dbReference type="EMBL" id="CAG6722761.1"/>
    </source>
</evidence>
<dbReference type="EMBL" id="HBUF01189881">
    <property type="protein sequence ID" value="CAG6657847.1"/>
    <property type="molecule type" value="Transcribed_RNA"/>
</dbReference>
<dbReference type="EMBL" id="HBUF01009112">
    <property type="protein sequence ID" value="CAG6607760.1"/>
    <property type="molecule type" value="Transcribed_RNA"/>
</dbReference>
<dbReference type="InterPro" id="IPR024132">
    <property type="entry name" value="Akirin"/>
</dbReference>
<evidence type="ECO:0000256" key="1">
    <source>
        <dbReference type="ARBA" id="ARBA00004123"/>
    </source>
</evidence>
<feature type="region of interest" description="Disordered" evidence="4">
    <location>
        <begin position="95"/>
        <end position="129"/>
    </location>
</feature>
<dbReference type="GO" id="GO:0005634">
    <property type="term" value="C:nucleus"/>
    <property type="evidence" value="ECO:0007669"/>
    <property type="project" value="UniProtKB-SubCell"/>
</dbReference>
<name>A0A8D8VFR9_9HEMI</name>
<dbReference type="EMBL" id="HBUF01189879">
    <property type="protein sequence ID" value="CAG6657841.1"/>
    <property type="molecule type" value="Transcribed_RNA"/>
</dbReference>
<dbReference type="PANTHER" id="PTHR13293">
    <property type="entry name" value="AKIRIN-RELATED"/>
    <property type="match status" value="1"/>
</dbReference>
<evidence type="ECO:0000256" key="2">
    <source>
        <dbReference type="ARBA" id="ARBA00005625"/>
    </source>
</evidence>
<dbReference type="GO" id="GO:0045089">
    <property type="term" value="P:positive regulation of innate immune response"/>
    <property type="evidence" value="ECO:0007669"/>
    <property type="project" value="TreeGrafter"/>
</dbReference>
<dbReference type="EMBL" id="HBUF01534203">
    <property type="protein sequence ID" value="CAG6752727.1"/>
    <property type="molecule type" value="Transcribed_RNA"/>
</dbReference>
<comment type="subcellular location">
    <subcellularLocation>
        <location evidence="1">Nucleus</location>
    </subcellularLocation>
</comment>
<feature type="compositionally biased region" description="Low complexity" evidence="4">
    <location>
        <begin position="109"/>
        <end position="125"/>
    </location>
</feature>
<evidence type="ECO:0000256" key="3">
    <source>
        <dbReference type="ARBA" id="ARBA00023242"/>
    </source>
</evidence>
<dbReference type="GO" id="GO:0045944">
    <property type="term" value="P:positive regulation of transcription by RNA polymerase II"/>
    <property type="evidence" value="ECO:0007669"/>
    <property type="project" value="TreeGrafter"/>
</dbReference>
<evidence type="ECO:0000256" key="4">
    <source>
        <dbReference type="SAM" id="MobiDB-lite"/>
    </source>
</evidence>
<feature type="region of interest" description="Disordered" evidence="4">
    <location>
        <begin position="11"/>
        <end position="56"/>
    </location>
</feature>
<dbReference type="CDD" id="cd22240">
    <property type="entry name" value="akirin"/>
    <property type="match status" value="1"/>
</dbReference>
<accession>A0A8D8VFR9</accession>
<keyword evidence="3" id="KW-0539">Nucleus</keyword>